<evidence type="ECO:0000313" key="2">
    <source>
        <dbReference type="Proteomes" id="UP000007797"/>
    </source>
</evidence>
<dbReference type="RefSeq" id="XP_004366544.1">
    <property type="nucleotide sequence ID" value="XM_004366487.1"/>
</dbReference>
<keyword evidence="2" id="KW-1185">Reference proteome</keyword>
<dbReference type="InterPro" id="IPR011993">
    <property type="entry name" value="PH-like_dom_sf"/>
</dbReference>
<dbReference type="OrthoDB" id="13806at2759"/>
<accession>F4Q1D9</accession>
<dbReference type="EMBL" id="GL883018">
    <property type="protein sequence ID" value="EGG18640.1"/>
    <property type="molecule type" value="Genomic_DNA"/>
</dbReference>
<proteinExistence type="predicted"/>
<organism evidence="1 2">
    <name type="scientific">Cavenderia fasciculata</name>
    <name type="common">Slime mold</name>
    <name type="synonym">Dictyostelium fasciculatum</name>
    <dbReference type="NCBI Taxonomy" id="261658"/>
    <lineage>
        <taxon>Eukaryota</taxon>
        <taxon>Amoebozoa</taxon>
        <taxon>Evosea</taxon>
        <taxon>Eumycetozoa</taxon>
        <taxon>Dictyostelia</taxon>
        <taxon>Acytosteliales</taxon>
        <taxon>Cavenderiaceae</taxon>
        <taxon>Cavenderia</taxon>
    </lineage>
</organism>
<dbReference type="Proteomes" id="UP000007797">
    <property type="component" value="Unassembled WGS sequence"/>
</dbReference>
<evidence type="ECO:0000313" key="1">
    <source>
        <dbReference type="EMBL" id="EGG18640.1"/>
    </source>
</evidence>
<dbReference type="KEGG" id="dfa:DFA_04135"/>
<name>F4Q1D9_CACFS</name>
<dbReference type="OMA" id="NWTEWEI"/>
<gene>
    <name evidence="1" type="ORF">DFA_04135</name>
</gene>
<dbReference type="GeneID" id="14870352"/>
<sequence length="136" mass="16077">MKIARPSFSFLKKQPKILNDQAPLNELKESRFQVQQLLGTDEFIKGKWSQPRILAVCEDGIKIITSNESQVLDEFLWVSIKQFNLKENWTEWEIELKDRRKIYFKSDKAFDLHMATDHILDGLIRNTRSNGYEKAF</sequence>
<dbReference type="Gene3D" id="2.30.29.30">
    <property type="entry name" value="Pleckstrin-homology domain (PH domain)/Phosphotyrosine-binding domain (PTB)"/>
    <property type="match status" value="1"/>
</dbReference>
<dbReference type="AlphaFoldDB" id="F4Q1D9"/>
<protein>
    <submittedName>
        <fullName evidence="1">Uncharacterized protein</fullName>
    </submittedName>
</protein>
<reference evidence="2" key="1">
    <citation type="journal article" date="2011" name="Genome Res.">
        <title>Phylogeny-wide analysis of social amoeba genomes highlights ancient origins for complex intercellular communication.</title>
        <authorList>
            <person name="Heidel A.J."/>
            <person name="Lawal H.M."/>
            <person name="Felder M."/>
            <person name="Schilde C."/>
            <person name="Helps N.R."/>
            <person name="Tunggal B."/>
            <person name="Rivero F."/>
            <person name="John U."/>
            <person name="Schleicher M."/>
            <person name="Eichinger L."/>
            <person name="Platzer M."/>
            <person name="Noegel A.A."/>
            <person name="Schaap P."/>
            <person name="Gloeckner G."/>
        </authorList>
    </citation>
    <scope>NUCLEOTIDE SEQUENCE [LARGE SCALE GENOMIC DNA]</scope>
    <source>
        <strain evidence="2">SH3</strain>
    </source>
</reference>